<dbReference type="EMBL" id="JAHESC010000032">
    <property type="protein sequence ID" value="MBT1688866.1"/>
    <property type="molecule type" value="Genomic_DNA"/>
</dbReference>
<dbReference type="GO" id="GO:0009307">
    <property type="term" value="P:DNA restriction-modification system"/>
    <property type="evidence" value="ECO:0007669"/>
    <property type="project" value="InterPro"/>
</dbReference>
<name>A0AAP2GIZ9_9BACT</name>
<dbReference type="GO" id="GO:0004519">
    <property type="term" value="F:endonuclease activity"/>
    <property type="evidence" value="ECO:0007669"/>
    <property type="project" value="UniProtKB-KW"/>
</dbReference>
<comment type="caution">
    <text evidence="2">The sequence shown here is derived from an EMBL/GenBank/DDBJ whole genome shotgun (WGS) entry which is preliminary data.</text>
</comment>
<keyword evidence="2" id="KW-0378">Hydrolase</keyword>
<dbReference type="InterPro" id="IPR011335">
    <property type="entry name" value="Restrct_endonuc-II-like"/>
</dbReference>
<dbReference type="Gene3D" id="3.40.1350.10">
    <property type="match status" value="1"/>
</dbReference>
<dbReference type="AlphaFoldDB" id="A0AAP2GIZ9"/>
<keyword evidence="2" id="KW-0255">Endonuclease</keyword>
<gene>
    <name evidence="2" type="ORF">KK078_20020</name>
</gene>
<reference evidence="2 3" key="1">
    <citation type="submission" date="2021-05" db="EMBL/GenBank/DDBJ databases">
        <title>A Polyphasic approach of four new species of the genus Ohtaekwangia: Ohtaekwangia histidinii sp. nov., Ohtaekwangia cretensis sp. nov., Ohtaekwangia indiensis sp. nov., Ohtaekwangia reichenbachii sp. nov. from diverse environment.</title>
        <authorList>
            <person name="Octaviana S."/>
        </authorList>
    </citation>
    <scope>NUCLEOTIDE SEQUENCE [LARGE SCALE GENOMIC DNA]</scope>
    <source>
        <strain evidence="2 3">PWU37</strain>
    </source>
</reference>
<keyword evidence="2" id="KW-0540">Nuclease</keyword>
<evidence type="ECO:0000313" key="3">
    <source>
        <dbReference type="Proteomes" id="UP001319180"/>
    </source>
</evidence>
<evidence type="ECO:0000313" key="2">
    <source>
        <dbReference type="EMBL" id="MBT1688866.1"/>
    </source>
</evidence>
<accession>A0AAP2GIZ9</accession>
<dbReference type="InterPro" id="IPR011856">
    <property type="entry name" value="tRNA_endonuc-like_dom_sf"/>
</dbReference>
<proteinExistence type="predicted"/>
<dbReference type="InterPro" id="IPR007560">
    <property type="entry name" value="Restrct_endonuc_IV_Mrr"/>
</dbReference>
<feature type="domain" description="Restriction endonuclease type IV Mrr" evidence="1">
    <location>
        <begin position="1"/>
        <end position="120"/>
    </location>
</feature>
<dbReference type="RefSeq" id="WP_254092093.1">
    <property type="nucleotide sequence ID" value="NZ_JAHESC010000032.1"/>
</dbReference>
<dbReference type="GO" id="GO:0016787">
    <property type="term" value="F:hydrolase activity"/>
    <property type="evidence" value="ECO:0007669"/>
    <property type="project" value="UniProtKB-KW"/>
</dbReference>
<evidence type="ECO:0000259" key="1">
    <source>
        <dbReference type="Pfam" id="PF04471"/>
    </source>
</evidence>
<keyword evidence="3" id="KW-1185">Reference proteome</keyword>
<dbReference type="Pfam" id="PF04471">
    <property type="entry name" value="Mrr_cat"/>
    <property type="match status" value="1"/>
</dbReference>
<dbReference type="Proteomes" id="UP001319180">
    <property type="component" value="Unassembled WGS sequence"/>
</dbReference>
<dbReference type="GO" id="GO:0003677">
    <property type="term" value="F:DNA binding"/>
    <property type="evidence" value="ECO:0007669"/>
    <property type="project" value="InterPro"/>
</dbReference>
<sequence>MDWRGYEQVTKYIYETLGKATGVKIEGHGSSCKVKGKSGVYHQIDVLTSHSDGIHTYRTAIECKFWEDSINKDIVMKVAEIIEDAGINKGVIVSKKGFTTDGISFAKYKNIGLVELRELENRDREEFNLGMLNIKTELRRPEILGIMIDNVGENLRPEHTDTRQIIVRVKEGEEIPFENYLTTFKMELHKEAPDNVVEKYYELKGAELFTKGAKKSIKIRGFTLKGKLTIKDIDLKWDIVDEVWLIMNSLFDEKSFTISKMGAIQQSKPKNRPR</sequence>
<protein>
    <submittedName>
        <fullName evidence="2">Restriction endonuclease</fullName>
        <ecNumber evidence="2">3.1.21.-</ecNumber>
    </submittedName>
</protein>
<dbReference type="SUPFAM" id="SSF52980">
    <property type="entry name" value="Restriction endonuclease-like"/>
    <property type="match status" value="1"/>
</dbReference>
<dbReference type="EC" id="3.1.21.-" evidence="2"/>
<organism evidence="2 3">
    <name type="scientific">Dawidia soli</name>
    <dbReference type="NCBI Taxonomy" id="2782352"/>
    <lineage>
        <taxon>Bacteria</taxon>
        <taxon>Pseudomonadati</taxon>
        <taxon>Bacteroidota</taxon>
        <taxon>Cytophagia</taxon>
        <taxon>Cytophagales</taxon>
        <taxon>Chryseotaleaceae</taxon>
        <taxon>Dawidia</taxon>
    </lineage>
</organism>